<comment type="caution">
    <text evidence="1">The sequence shown here is derived from an EMBL/GenBank/DDBJ whole genome shotgun (WGS) entry which is preliminary data.</text>
</comment>
<sequence>MIPLPPLLTGTPLLLPQAVPHPRSPASPVYTSDLDIAYGMGPR</sequence>
<dbReference type="EMBL" id="JADBEM010000001">
    <property type="protein sequence ID" value="MBE1611584.1"/>
    <property type="molecule type" value="Genomic_DNA"/>
</dbReference>
<dbReference type="Proteomes" id="UP000638648">
    <property type="component" value="Unassembled WGS sequence"/>
</dbReference>
<proteinExistence type="predicted"/>
<evidence type="ECO:0000313" key="1">
    <source>
        <dbReference type="EMBL" id="MBE1611584.1"/>
    </source>
</evidence>
<gene>
    <name evidence="1" type="ORF">HEB94_008432</name>
</gene>
<evidence type="ECO:0000313" key="2">
    <source>
        <dbReference type="Proteomes" id="UP000638648"/>
    </source>
</evidence>
<name>A0A927RDZ1_9ACTN</name>
<dbReference type="AlphaFoldDB" id="A0A927RDZ1"/>
<keyword evidence="2" id="KW-1185">Reference proteome</keyword>
<reference evidence="1" key="1">
    <citation type="submission" date="2020-10" db="EMBL/GenBank/DDBJ databases">
        <title>Sequencing the genomes of 1000 actinobacteria strains.</title>
        <authorList>
            <person name="Klenk H.-P."/>
        </authorList>
    </citation>
    <scope>NUCLEOTIDE SEQUENCE</scope>
    <source>
        <strain evidence="1">DSM 45354</strain>
    </source>
</reference>
<organism evidence="1 2">
    <name type="scientific">Actinopolymorpha pittospori</name>
    <dbReference type="NCBI Taxonomy" id="648752"/>
    <lineage>
        <taxon>Bacteria</taxon>
        <taxon>Bacillati</taxon>
        <taxon>Actinomycetota</taxon>
        <taxon>Actinomycetes</taxon>
        <taxon>Propionibacteriales</taxon>
        <taxon>Actinopolymorphaceae</taxon>
        <taxon>Actinopolymorpha</taxon>
    </lineage>
</organism>
<accession>A0A927RDZ1</accession>
<protein>
    <submittedName>
        <fullName evidence="1">Uncharacterized protein</fullName>
    </submittedName>
</protein>
<dbReference type="RefSeq" id="WP_273377228.1">
    <property type="nucleotide sequence ID" value="NZ_BAABJL010000210.1"/>
</dbReference>